<dbReference type="AlphaFoldDB" id="A0AAV5F0M9"/>
<dbReference type="Proteomes" id="UP001054889">
    <property type="component" value="Unassembled WGS sequence"/>
</dbReference>
<dbReference type="EMBL" id="BQKI01000080">
    <property type="protein sequence ID" value="GJN28592.1"/>
    <property type="molecule type" value="Genomic_DNA"/>
</dbReference>
<proteinExistence type="predicted"/>
<dbReference type="EMBL" id="BQKI01000080">
    <property type="protein sequence ID" value="GJN28643.1"/>
    <property type="molecule type" value="Genomic_DNA"/>
</dbReference>
<reference evidence="1" key="2">
    <citation type="submission" date="2021-12" db="EMBL/GenBank/DDBJ databases">
        <title>Resequencing data analysis of finger millet.</title>
        <authorList>
            <person name="Hatakeyama M."/>
            <person name="Aluri S."/>
            <person name="Balachadran M.T."/>
            <person name="Sivarajan S.R."/>
            <person name="Poveda L."/>
            <person name="Shimizu-Inatsugi R."/>
            <person name="Schlapbach R."/>
            <person name="Sreeman S.M."/>
            <person name="Shimizu K.K."/>
        </authorList>
    </citation>
    <scope>NUCLEOTIDE SEQUENCE</scope>
</reference>
<evidence type="ECO:0000313" key="3">
    <source>
        <dbReference type="Proteomes" id="UP001054889"/>
    </source>
</evidence>
<name>A0AAV5F0M9_ELECO</name>
<organism evidence="1 3">
    <name type="scientific">Eleusine coracana subsp. coracana</name>
    <dbReference type="NCBI Taxonomy" id="191504"/>
    <lineage>
        <taxon>Eukaryota</taxon>
        <taxon>Viridiplantae</taxon>
        <taxon>Streptophyta</taxon>
        <taxon>Embryophyta</taxon>
        <taxon>Tracheophyta</taxon>
        <taxon>Spermatophyta</taxon>
        <taxon>Magnoliopsida</taxon>
        <taxon>Liliopsida</taxon>
        <taxon>Poales</taxon>
        <taxon>Poaceae</taxon>
        <taxon>PACMAD clade</taxon>
        <taxon>Chloridoideae</taxon>
        <taxon>Cynodonteae</taxon>
        <taxon>Eleusininae</taxon>
        <taxon>Eleusine</taxon>
    </lineage>
</organism>
<evidence type="ECO:0000313" key="2">
    <source>
        <dbReference type="EMBL" id="GJN28643.1"/>
    </source>
</evidence>
<evidence type="ECO:0000313" key="1">
    <source>
        <dbReference type="EMBL" id="GJN28592.1"/>
    </source>
</evidence>
<reference evidence="1" key="1">
    <citation type="journal article" date="2018" name="DNA Res.">
        <title>Multiple hybrid de novo genome assembly of finger millet, an orphan allotetraploid crop.</title>
        <authorList>
            <person name="Hatakeyama M."/>
            <person name="Aluri S."/>
            <person name="Balachadran M.T."/>
            <person name="Sivarajan S.R."/>
            <person name="Patrignani A."/>
            <person name="Gruter S."/>
            <person name="Poveda L."/>
            <person name="Shimizu-Inatsugi R."/>
            <person name="Baeten J."/>
            <person name="Francoijs K.J."/>
            <person name="Nataraja K.N."/>
            <person name="Reddy Y.A.N."/>
            <person name="Phadnis S."/>
            <person name="Ravikumar R.L."/>
            <person name="Schlapbach R."/>
            <person name="Sreeman S.M."/>
            <person name="Shimizu K.K."/>
        </authorList>
    </citation>
    <scope>NUCLEOTIDE SEQUENCE</scope>
</reference>
<sequence>MEGSEGLTLMLKSSPYMVSYWQEQTHQCYITEWQKKLQQCLVCHLDQYKKIGTKVKVVDLKN</sequence>
<keyword evidence="3" id="KW-1185">Reference proteome</keyword>
<gene>
    <name evidence="1" type="primary">gb16734</name>
    <name evidence="2" type="synonym">gb16791</name>
    <name evidence="1" type="ORF">PR202_gb16734</name>
    <name evidence="2" type="ORF">PR202_gb16791</name>
</gene>
<accession>A0AAV5F0M9</accession>
<comment type="caution">
    <text evidence="1">The sequence shown here is derived from an EMBL/GenBank/DDBJ whole genome shotgun (WGS) entry which is preliminary data.</text>
</comment>
<protein>
    <submittedName>
        <fullName evidence="1">Uncharacterized protein</fullName>
    </submittedName>
</protein>